<comment type="caution">
    <text evidence="1">The sequence shown here is derived from an EMBL/GenBank/DDBJ whole genome shotgun (WGS) entry which is preliminary data.</text>
</comment>
<sequence length="242" mass="24476">MNYIGDFVDDATVYIPFNTFDSNDPSASVTITNLAQADVEVWKNGVVQTTPGSGVTLTLNIGANNGSHLIAVDTSNTTDAGWFAIGNDYQVRINGTTVDGATINAWVGTFSIENRFMRGTDSAALASVLGAAVGASISADIADIPTVAEFEARSIVSADYVVVGDTLAGVTLVTTTTTNSDMVGTNSAALASVLGAAVGASISADIAAVKAETASIQVETTALDTLTKAAGDGDLAAVLLDT</sequence>
<evidence type="ECO:0000313" key="1">
    <source>
        <dbReference type="EMBL" id="KKL75969.1"/>
    </source>
</evidence>
<proteinExistence type="predicted"/>
<dbReference type="EMBL" id="LAZR01024198">
    <property type="protein sequence ID" value="KKL75969.1"/>
    <property type="molecule type" value="Genomic_DNA"/>
</dbReference>
<gene>
    <name evidence="1" type="ORF">LCGC14_2049600</name>
</gene>
<feature type="non-terminal residue" evidence="1">
    <location>
        <position position="242"/>
    </location>
</feature>
<organism evidence="1">
    <name type="scientific">marine sediment metagenome</name>
    <dbReference type="NCBI Taxonomy" id="412755"/>
    <lineage>
        <taxon>unclassified sequences</taxon>
        <taxon>metagenomes</taxon>
        <taxon>ecological metagenomes</taxon>
    </lineage>
</organism>
<protein>
    <submittedName>
        <fullName evidence="1">Uncharacterized protein</fullName>
    </submittedName>
</protein>
<name>A0A0F9EPJ2_9ZZZZ</name>
<accession>A0A0F9EPJ2</accession>
<dbReference type="AlphaFoldDB" id="A0A0F9EPJ2"/>
<reference evidence="1" key="1">
    <citation type="journal article" date="2015" name="Nature">
        <title>Complex archaea that bridge the gap between prokaryotes and eukaryotes.</title>
        <authorList>
            <person name="Spang A."/>
            <person name="Saw J.H."/>
            <person name="Jorgensen S.L."/>
            <person name="Zaremba-Niedzwiedzka K."/>
            <person name="Martijn J."/>
            <person name="Lind A.E."/>
            <person name="van Eijk R."/>
            <person name="Schleper C."/>
            <person name="Guy L."/>
            <person name="Ettema T.J."/>
        </authorList>
    </citation>
    <scope>NUCLEOTIDE SEQUENCE</scope>
</reference>